<dbReference type="AlphaFoldDB" id="A0A7N0TAT8"/>
<evidence type="ECO:0000313" key="1">
    <source>
        <dbReference type="EnsemblPlants" id="Kaladp0031s0082.1.v1.1"/>
    </source>
</evidence>
<organism evidence="1 2">
    <name type="scientific">Kalanchoe fedtschenkoi</name>
    <name type="common">Lavender scallops</name>
    <name type="synonym">South American air plant</name>
    <dbReference type="NCBI Taxonomy" id="63787"/>
    <lineage>
        <taxon>Eukaryota</taxon>
        <taxon>Viridiplantae</taxon>
        <taxon>Streptophyta</taxon>
        <taxon>Embryophyta</taxon>
        <taxon>Tracheophyta</taxon>
        <taxon>Spermatophyta</taxon>
        <taxon>Magnoliopsida</taxon>
        <taxon>eudicotyledons</taxon>
        <taxon>Gunneridae</taxon>
        <taxon>Pentapetalae</taxon>
        <taxon>Saxifragales</taxon>
        <taxon>Crassulaceae</taxon>
        <taxon>Kalanchoe</taxon>
    </lineage>
</organism>
<reference evidence="1" key="1">
    <citation type="submission" date="2021-01" db="UniProtKB">
        <authorList>
            <consortium name="EnsemblPlants"/>
        </authorList>
    </citation>
    <scope>IDENTIFICATION</scope>
</reference>
<sequence>MIFDEGIFSMRHFVAAVWSGKCGRGSYGYVILIHSYHSSLPLIVGDPFASPVASFDRDHSMVDRSTKSPKNEPPCSKSKHYLRPILQFCQVLISIQRCPSFNSKNMELQIQANLSDRCLQFDNSVAIIVSNFVVAAARRGF</sequence>
<protein>
    <submittedName>
        <fullName evidence="1">Uncharacterized protein</fullName>
    </submittedName>
</protein>
<dbReference type="Gramene" id="Kaladp0031s0082.1.v1.1">
    <property type="protein sequence ID" value="Kaladp0031s0082.1.v1.1"/>
    <property type="gene ID" value="Kaladp0031s0082.v1.1"/>
</dbReference>
<dbReference type="EnsemblPlants" id="Kaladp0031s0082.1.v1.1">
    <property type="protein sequence ID" value="Kaladp0031s0082.1.v1.1"/>
    <property type="gene ID" value="Kaladp0031s0082.v1.1"/>
</dbReference>
<dbReference type="Proteomes" id="UP000594263">
    <property type="component" value="Unplaced"/>
</dbReference>
<accession>A0A7N0TAT8</accession>
<name>A0A7N0TAT8_KALFE</name>
<evidence type="ECO:0000313" key="2">
    <source>
        <dbReference type="Proteomes" id="UP000594263"/>
    </source>
</evidence>
<keyword evidence="2" id="KW-1185">Reference proteome</keyword>
<proteinExistence type="predicted"/>